<protein>
    <submittedName>
        <fullName evidence="1">Uncharacterized protein</fullName>
    </submittedName>
</protein>
<reference evidence="1 2" key="1">
    <citation type="submission" date="2014-12" db="EMBL/GenBank/DDBJ databases">
        <title>Genome assembly of Enhygromyxa salina DSM 15201.</title>
        <authorList>
            <person name="Sharma G."/>
            <person name="Subramanian S."/>
        </authorList>
    </citation>
    <scope>NUCLEOTIDE SEQUENCE [LARGE SCALE GENOMIC DNA]</scope>
    <source>
        <strain evidence="1 2">DSM 15201</strain>
    </source>
</reference>
<dbReference type="EMBL" id="JMCC02000031">
    <property type="protein sequence ID" value="KIG16907.1"/>
    <property type="molecule type" value="Genomic_DNA"/>
</dbReference>
<dbReference type="Proteomes" id="UP000031599">
    <property type="component" value="Unassembled WGS sequence"/>
</dbReference>
<proteinExistence type="predicted"/>
<evidence type="ECO:0000313" key="1">
    <source>
        <dbReference type="EMBL" id="KIG16907.1"/>
    </source>
</evidence>
<comment type="caution">
    <text evidence="1">The sequence shown here is derived from an EMBL/GenBank/DDBJ whole genome shotgun (WGS) entry which is preliminary data.</text>
</comment>
<gene>
    <name evidence="1" type="ORF">DB30_04069</name>
</gene>
<organism evidence="1 2">
    <name type="scientific">Enhygromyxa salina</name>
    <dbReference type="NCBI Taxonomy" id="215803"/>
    <lineage>
        <taxon>Bacteria</taxon>
        <taxon>Pseudomonadati</taxon>
        <taxon>Myxococcota</taxon>
        <taxon>Polyangia</taxon>
        <taxon>Nannocystales</taxon>
        <taxon>Nannocystaceae</taxon>
        <taxon>Enhygromyxa</taxon>
    </lineage>
</organism>
<evidence type="ECO:0000313" key="2">
    <source>
        <dbReference type="Proteomes" id="UP000031599"/>
    </source>
</evidence>
<name>A0A0C2DAJ3_9BACT</name>
<accession>A0A0C2DAJ3</accession>
<dbReference type="AlphaFoldDB" id="A0A0C2DAJ3"/>
<sequence length="55" mass="6088">MLRYAAMVSHTHETMFFDPSRNDKRHAEPSACPAAQRLADACRLTPAQTRSSAIA</sequence>